<evidence type="ECO:0000313" key="2">
    <source>
        <dbReference type="EMBL" id="KAH9840627.1"/>
    </source>
</evidence>
<feature type="compositionally biased region" description="Polar residues" evidence="1">
    <location>
        <begin position="73"/>
        <end position="86"/>
    </location>
</feature>
<feature type="compositionally biased region" description="Basic and acidic residues" evidence="1">
    <location>
        <begin position="325"/>
        <end position="338"/>
    </location>
</feature>
<feature type="compositionally biased region" description="Low complexity" evidence="1">
    <location>
        <begin position="254"/>
        <end position="267"/>
    </location>
</feature>
<reference evidence="2 3" key="1">
    <citation type="journal article" date="2021" name="Environ. Microbiol.">
        <title>Gene family expansions and transcriptome signatures uncover fungal adaptations to wood decay.</title>
        <authorList>
            <person name="Hage H."/>
            <person name="Miyauchi S."/>
            <person name="Viragh M."/>
            <person name="Drula E."/>
            <person name="Min B."/>
            <person name="Chaduli D."/>
            <person name="Navarro D."/>
            <person name="Favel A."/>
            <person name="Norest M."/>
            <person name="Lesage-Meessen L."/>
            <person name="Balint B."/>
            <person name="Merenyi Z."/>
            <person name="de Eugenio L."/>
            <person name="Morin E."/>
            <person name="Martinez A.T."/>
            <person name="Baldrian P."/>
            <person name="Stursova M."/>
            <person name="Martinez M.J."/>
            <person name="Novotny C."/>
            <person name="Magnuson J.K."/>
            <person name="Spatafora J.W."/>
            <person name="Maurice S."/>
            <person name="Pangilinan J."/>
            <person name="Andreopoulos W."/>
            <person name="LaButti K."/>
            <person name="Hundley H."/>
            <person name="Na H."/>
            <person name="Kuo A."/>
            <person name="Barry K."/>
            <person name="Lipzen A."/>
            <person name="Henrissat B."/>
            <person name="Riley R."/>
            <person name="Ahrendt S."/>
            <person name="Nagy L.G."/>
            <person name="Grigoriev I.V."/>
            <person name="Martin F."/>
            <person name="Rosso M.N."/>
        </authorList>
    </citation>
    <scope>NUCLEOTIDE SEQUENCE [LARGE SCALE GENOMIC DNA]</scope>
    <source>
        <strain evidence="2 3">CIRM-BRFM 1785</strain>
    </source>
</reference>
<sequence>MLLGPEPQFVWVRPVQYGVDTEPWVPPHLRWNGQPRTVNQESHSGHSFAYNPRETAEEQSRSWEHSSPPHIPQTISSDNRPQQQAGDSDDNGDVDMSPRPPVEQDVFGPTLVNPVSRRGSFASGLSGPFGRPPRPAQDVGEGSSLGTPYGFHNSLPAEGPSAYIRHSRDSTPVAEDSEQSSSPEPLPARGPASPLVFPPYQGRHPSLPAALSARPPQPPASNTGQQSAQLPATRQATGSIRPPVARMPNLAQQLSLPGPSSGPSAGLRRPWAREPSSRSLGDVLQAQFYSARPSDVATTDEEDGGTDEEARPAVHPSLRPGTPRPPRDSMDPVVSRRDLTQRTIPEIINFGTREEGAELLRQGFRGYDHSQFFIPPPT</sequence>
<feature type="compositionally biased region" description="Basic and acidic residues" evidence="1">
    <location>
        <begin position="54"/>
        <end position="64"/>
    </location>
</feature>
<evidence type="ECO:0000313" key="3">
    <source>
        <dbReference type="Proteomes" id="UP000814176"/>
    </source>
</evidence>
<dbReference type="GeneID" id="72003497"/>
<evidence type="ECO:0000256" key="1">
    <source>
        <dbReference type="SAM" id="MobiDB-lite"/>
    </source>
</evidence>
<proteinExistence type="predicted"/>
<gene>
    <name evidence="2" type="ORF">C8Q71DRAFT_740447</name>
</gene>
<feature type="compositionally biased region" description="Acidic residues" evidence="1">
    <location>
        <begin position="298"/>
        <end position="307"/>
    </location>
</feature>
<name>A0ABQ8KQF5_9APHY</name>
<protein>
    <submittedName>
        <fullName evidence="2">Uncharacterized protein</fullName>
    </submittedName>
</protein>
<dbReference type="Proteomes" id="UP000814176">
    <property type="component" value="Unassembled WGS sequence"/>
</dbReference>
<comment type="caution">
    <text evidence="2">The sequence shown here is derived from an EMBL/GenBank/DDBJ whole genome shotgun (WGS) entry which is preliminary data.</text>
</comment>
<feature type="region of interest" description="Disordered" evidence="1">
    <location>
        <begin position="24"/>
        <end position="338"/>
    </location>
</feature>
<dbReference type="RefSeq" id="XP_047782093.1">
    <property type="nucleotide sequence ID" value="XM_047922765.1"/>
</dbReference>
<feature type="compositionally biased region" description="Polar residues" evidence="1">
    <location>
        <begin position="222"/>
        <end position="238"/>
    </location>
</feature>
<organism evidence="2 3">
    <name type="scientific">Rhodofomes roseus</name>
    <dbReference type="NCBI Taxonomy" id="34475"/>
    <lineage>
        <taxon>Eukaryota</taxon>
        <taxon>Fungi</taxon>
        <taxon>Dikarya</taxon>
        <taxon>Basidiomycota</taxon>
        <taxon>Agaricomycotina</taxon>
        <taxon>Agaricomycetes</taxon>
        <taxon>Polyporales</taxon>
        <taxon>Rhodofomes</taxon>
    </lineage>
</organism>
<dbReference type="EMBL" id="JADCUA010000004">
    <property type="protein sequence ID" value="KAH9840627.1"/>
    <property type="molecule type" value="Genomic_DNA"/>
</dbReference>
<keyword evidence="3" id="KW-1185">Reference proteome</keyword>
<accession>A0ABQ8KQF5</accession>
<feature type="compositionally biased region" description="Low complexity" evidence="1">
    <location>
        <begin position="205"/>
        <end position="214"/>
    </location>
</feature>